<dbReference type="PANTHER" id="PTHR42788">
    <property type="entry name" value="TAURINE IMPORT ATP-BINDING PROTEIN-RELATED"/>
    <property type="match status" value="1"/>
</dbReference>
<name>A0ABR6ELG2_9ACTN</name>
<reference evidence="6" key="1">
    <citation type="journal article" date="2020" name="Syst. Appl. Microbiol.">
        <title>Streptomyces alkaliterrae sp. nov., isolated from an alkaline soil, and emended descriptions of Streptomyces alkaliphilus, Streptomyces calidiresistens and Streptomyces durbertensis.</title>
        <authorList>
            <person name="Swiecimska M."/>
            <person name="Golinska P."/>
            <person name="Nouioui I."/>
            <person name="Wypij M."/>
            <person name="Rai M."/>
            <person name="Sangal V."/>
            <person name="Goodfellow M."/>
        </authorList>
    </citation>
    <scope>NUCLEOTIDE SEQUENCE [LARGE SCALE GENOMIC DNA]</scope>
    <source>
        <strain evidence="6">DSM 104538</strain>
    </source>
</reference>
<dbReference type="InterPro" id="IPR003593">
    <property type="entry name" value="AAA+_ATPase"/>
</dbReference>
<accession>A0ABR6ELG2</accession>
<dbReference type="EMBL" id="WMLF01000426">
    <property type="protein sequence ID" value="MBB1246183.1"/>
    <property type="molecule type" value="Genomic_DNA"/>
</dbReference>
<keyword evidence="6" id="KW-1185">Reference proteome</keyword>
<evidence type="ECO:0000256" key="3">
    <source>
        <dbReference type="ARBA" id="ARBA00022840"/>
    </source>
</evidence>
<evidence type="ECO:0000259" key="4">
    <source>
        <dbReference type="PROSITE" id="PS50893"/>
    </source>
</evidence>
<dbReference type="RefSeq" id="WP_182857457.1">
    <property type="nucleotide sequence ID" value="NZ_WMLF01000426.1"/>
</dbReference>
<dbReference type="InterPro" id="IPR003439">
    <property type="entry name" value="ABC_transporter-like_ATP-bd"/>
</dbReference>
<dbReference type="Proteomes" id="UP000766698">
    <property type="component" value="Unassembled WGS sequence"/>
</dbReference>
<evidence type="ECO:0000313" key="5">
    <source>
        <dbReference type="EMBL" id="MBB1246183.1"/>
    </source>
</evidence>
<protein>
    <submittedName>
        <fullName evidence="5">ABC transporter ATP-binding protein</fullName>
    </submittedName>
</protein>
<dbReference type="PROSITE" id="PS50893">
    <property type="entry name" value="ABC_TRANSPORTER_2"/>
    <property type="match status" value="1"/>
</dbReference>
<dbReference type="GO" id="GO:0005524">
    <property type="term" value="F:ATP binding"/>
    <property type="evidence" value="ECO:0007669"/>
    <property type="project" value="UniProtKB-KW"/>
</dbReference>
<comment type="caution">
    <text evidence="5">The sequence shown here is derived from an EMBL/GenBank/DDBJ whole genome shotgun (WGS) entry which is preliminary data.</text>
</comment>
<evidence type="ECO:0000256" key="2">
    <source>
        <dbReference type="ARBA" id="ARBA00022741"/>
    </source>
</evidence>
<evidence type="ECO:0000256" key="1">
    <source>
        <dbReference type="ARBA" id="ARBA00022448"/>
    </source>
</evidence>
<dbReference type="InterPro" id="IPR027417">
    <property type="entry name" value="P-loop_NTPase"/>
</dbReference>
<organism evidence="5 6">
    <name type="scientific">Streptomyces durbertensis</name>
    <dbReference type="NCBI Taxonomy" id="2448886"/>
    <lineage>
        <taxon>Bacteria</taxon>
        <taxon>Bacillati</taxon>
        <taxon>Actinomycetota</taxon>
        <taxon>Actinomycetes</taxon>
        <taxon>Kitasatosporales</taxon>
        <taxon>Streptomycetaceae</taxon>
        <taxon>Streptomyces</taxon>
    </lineage>
</organism>
<proteinExistence type="predicted"/>
<keyword evidence="1" id="KW-0813">Transport</keyword>
<dbReference type="Pfam" id="PF00005">
    <property type="entry name" value="ABC_tran"/>
    <property type="match status" value="1"/>
</dbReference>
<gene>
    <name evidence="5" type="ORF">GL263_21885</name>
</gene>
<sequence>MGNERETVLLLRDVDQSYGARRVLERVSVRVGAGGCVALLGENGSGKSTLLRLAAGREEPAAGSVLFRGECLAEDHPRRRAEVATVLDQAAHYPDLTVREHLMLVALAHGRDRRAKPVVDDVLDAHRLAGHAEAYPDELSSGQRQLMALATTEVRPYSLLLLDEPEQRLDAGARRELAGRLKAARHRGAAVLLATHDSALADAVADTQLALTDGRLVDNR</sequence>
<dbReference type="SUPFAM" id="SSF52540">
    <property type="entry name" value="P-loop containing nucleoside triphosphate hydrolases"/>
    <property type="match status" value="1"/>
</dbReference>
<dbReference type="Gene3D" id="3.40.50.300">
    <property type="entry name" value="P-loop containing nucleotide triphosphate hydrolases"/>
    <property type="match status" value="1"/>
</dbReference>
<evidence type="ECO:0000313" key="6">
    <source>
        <dbReference type="Proteomes" id="UP000766698"/>
    </source>
</evidence>
<feature type="domain" description="ABC transporter" evidence="4">
    <location>
        <begin position="9"/>
        <end position="219"/>
    </location>
</feature>
<dbReference type="SMART" id="SM00382">
    <property type="entry name" value="AAA"/>
    <property type="match status" value="1"/>
</dbReference>
<keyword evidence="3 5" id="KW-0067">ATP-binding</keyword>
<keyword evidence="2" id="KW-0547">Nucleotide-binding</keyword>
<dbReference type="InterPro" id="IPR050166">
    <property type="entry name" value="ABC_transporter_ATP-bind"/>
</dbReference>
<dbReference type="PANTHER" id="PTHR42788:SF13">
    <property type="entry name" value="ALIPHATIC SULFONATES IMPORT ATP-BINDING PROTEIN SSUB"/>
    <property type="match status" value="1"/>
</dbReference>